<dbReference type="EMBL" id="JANQBD010000002">
    <property type="protein sequence ID" value="MCR8630446.1"/>
    <property type="molecule type" value="Genomic_DNA"/>
</dbReference>
<dbReference type="InterPro" id="IPR025736">
    <property type="entry name" value="PucR_C-HTH_dom"/>
</dbReference>
<reference evidence="3 4" key="1">
    <citation type="submission" date="2022-08" db="EMBL/GenBank/DDBJ databases">
        <title>Paenibacillus endoradicis sp. nov., Paenibacillus radicibacter sp. nov and Paenibacillus pararadicis sp. nov., three cold-adapted plant growth-promoting bacteria isolated from root of Larix gmelinii in Great Khingan.</title>
        <authorList>
            <person name="Xue H."/>
        </authorList>
    </citation>
    <scope>NUCLEOTIDE SEQUENCE [LARGE SCALE GENOMIC DNA]</scope>
    <source>
        <strain evidence="3 4">N5-1-1-5</strain>
    </source>
</reference>
<dbReference type="PANTHER" id="PTHR33744:SF1">
    <property type="entry name" value="DNA-BINDING TRANSCRIPTIONAL ACTIVATOR ADER"/>
    <property type="match status" value="1"/>
</dbReference>
<name>A0ABT1YB77_9BACL</name>
<feature type="domain" description="Purine catabolism PurC-like" evidence="1">
    <location>
        <begin position="9"/>
        <end position="122"/>
    </location>
</feature>
<evidence type="ECO:0000259" key="2">
    <source>
        <dbReference type="Pfam" id="PF13556"/>
    </source>
</evidence>
<proteinExistence type="predicted"/>
<accession>A0ABT1YB77</accession>
<protein>
    <submittedName>
        <fullName evidence="3">PucR family transcriptional regulator ligand-binding domain-containing protein</fullName>
    </submittedName>
</protein>
<dbReference type="PANTHER" id="PTHR33744">
    <property type="entry name" value="CARBOHYDRATE DIACID REGULATOR"/>
    <property type="match status" value="1"/>
</dbReference>
<dbReference type="Gene3D" id="3.30.450.20">
    <property type="entry name" value="PAS domain"/>
    <property type="match status" value="1"/>
</dbReference>
<dbReference type="InterPro" id="IPR042070">
    <property type="entry name" value="PucR_C-HTH_sf"/>
</dbReference>
<comment type="caution">
    <text evidence="3">The sequence shown here is derived from an EMBL/GenBank/DDBJ whole genome shotgun (WGS) entry which is preliminary data.</text>
</comment>
<dbReference type="Pfam" id="PF13556">
    <property type="entry name" value="HTH_30"/>
    <property type="match status" value="1"/>
</dbReference>
<organism evidence="3 4">
    <name type="scientific">Paenibacillus radicis</name>
    <name type="common">ex Xue et al. 2023</name>
    <dbReference type="NCBI Taxonomy" id="2972489"/>
    <lineage>
        <taxon>Bacteria</taxon>
        <taxon>Bacillati</taxon>
        <taxon>Bacillota</taxon>
        <taxon>Bacilli</taxon>
        <taxon>Bacillales</taxon>
        <taxon>Paenibacillaceae</taxon>
        <taxon>Paenibacillus</taxon>
    </lineage>
</organism>
<keyword evidence="4" id="KW-1185">Reference proteome</keyword>
<sequence length="526" mass="60053">MDITVQEALQIYPLSEGKLVAGAQGVSRVISALNLMEAPDIYNSMNEGALLLTTGYAIKESSESFVHLLQNLNACGSSGLGIKLGRYGKKIPNIVIEEADRLQFPLIELPSEITFSEQITALFHTQFERNKKLNQVLDMQKRLVDFAMQANDNSDYFVELSEILQCQFAVIDSWGKMLYNSTGCKEQELLRNWPWEPDYKLSRIQDNMIYRIPLLKSGKCLGYFLVMSASLSDGSSDKGVYHQAAVILSYHLEDIQNYESLAADQRLGNAIERYLQQQISQEEVIDQAITFRGNIWKGAYLCILTPVHSGSGDPAWKKSVLRSIHESMKNYQKMAACESHHLFVHNKLLSLFSLPEKNSADLTYIEQLTGSYAQLLGLLMDNPQQSFVSSIKHRLESLMDGYEQCVEAQRISEQLSLDSAIISFPDLEFFYILRHIPVQVMTKYTDSLLYPLLQKDEDYMAEMLRTLDAYFINNGLINDTAKELYIHRNTVLYRMEKIGELLKIDLKKPNDLLKIKLALMFRRLLK</sequence>
<feature type="domain" description="PucR C-terminal helix-turn-helix" evidence="2">
    <location>
        <begin position="464"/>
        <end position="519"/>
    </location>
</feature>
<evidence type="ECO:0000259" key="1">
    <source>
        <dbReference type="Pfam" id="PF07905"/>
    </source>
</evidence>
<dbReference type="Gene3D" id="1.10.10.2840">
    <property type="entry name" value="PucR C-terminal helix-turn-helix domain"/>
    <property type="match status" value="1"/>
</dbReference>
<evidence type="ECO:0000313" key="3">
    <source>
        <dbReference type="EMBL" id="MCR8630446.1"/>
    </source>
</evidence>
<dbReference type="Pfam" id="PF07905">
    <property type="entry name" value="PucR"/>
    <property type="match status" value="1"/>
</dbReference>
<dbReference type="InterPro" id="IPR051448">
    <property type="entry name" value="CdaR-like_regulators"/>
</dbReference>
<gene>
    <name evidence="3" type="ORF">NV381_04420</name>
</gene>
<dbReference type="InterPro" id="IPR012914">
    <property type="entry name" value="PucR_dom"/>
</dbReference>
<evidence type="ECO:0000313" key="4">
    <source>
        <dbReference type="Proteomes" id="UP001300012"/>
    </source>
</evidence>
<dbReference type="RefSeq" id="WP_258212057.1">
    <property type="nucleotide sequence ID" value="NZ_JANQBD010000002.1"/>
</dbReference>
<dbReference type="Proteomes" id="UP001300012">
    <property type="component" value="Unassembled WGS sequence"/>
</dbReference>